<name>A0A917GGN9_9MICC</name>
<dbReference type="EMBL" id="BMEQ01000001">
    <property type="protein sequence ID" value="GGG44300.1"/>
    <property type="molecule type" value="Genomic_DNA"/>
</dbReference>
<evidence type="ECO:0000313" key="1">
    <source>
        <dbReference type="EMBL" id="GGG44300.1"/>
    </source>
</evidence>
<organism evidence="1 2">
    <name type="scientific">Kocuria dechangensis</name>
    <dbReference type="NCBI Taxonomy" id="1176249"/>
    <lineage>
        <taxon>Bacteria</taxon>
        <taxon>Bacillati</taxon>
        <taxon>Actinomycetota</taxon>
        <taxon>Actinomycetes</taxon>
        <taxon>Micrococcales</taxon>
        <taxon>Micrococcaceae</taxon>
        <taxon>Kocuria</taxon>
    </lineage>
</organism>
<gene>
    <name evidence="1" type="ORF">GCM10011374_03270</name>
</gene>
<evidence type="ECO:0000313" key="2">
    <source>
        <dbReference type="Proteomes" id="UP000638848"/>
    </source>
</evidence>
<protein>
    <submittedName>
        <fullName evidence="1">Uncharacterized protein</fullName>
    </submittedName>
</protein>
<dbReference type="RefSeq" id="WP_188534073.1">
    <property type="nucleotide sequence ID" value="NZ_BMEQ01000001.1"/>
</dbReference>
<dbReference type="Proteomes" id="UP000638848">
    <property type="component" value="Unassembled WGS sequence"/>
</dbReference>
<sequence>MFTTRPENAATNLKVSETIEAAPARMRTPEGDVLEAVAIFTGRRVTVVLTTEAARRLAFEIADALEVHTREKPVKRDTATNDHFAGLADR</sequence>
<reference evidence="1" key="2">
    <citation type="submission" date="2020-09" db="EMBL/GenBank/DDBJ databases">
        <authorList>
            <person name="Sun Q."/>
            <person name="Zhou Y."/>
        </authorList>
    </citation>
    <scope>NUCLEOTIDE SEQUENCE</scope>
    <source>
        <strain evidence="1">CGMCC 1.12187</strain>
    </source>
</reference>
<proteinExistence type="predicted"/>
<accession>A0A917GGN9</accession>
<keyword evidence="2" id="KW-1185">Reference proteome</keyword>
<comment type="caution">
    <text evidence="1">The sequence shown here is derived from an EMBL/GenBank/DDBJ whole genome shotgun (WGS) entry which is preliminary data.</text>
</comment>
<dbReference type="AlphaFoldDB" id="A0A917GGN9"/>
<reference evidence="1" key="1">
    <citation type="journal article" date="2014" name="Int. J. Syst. Evol. Microbiol.">
        <title>Complete genome sequence of Corynebacterium casei LMG S-19264T (=DSM 44701T), isolated from a smear-ripened cheese.</title>
        <authorList>
            <consortium name="US DOE Joint Genome Institute (JGI-PGF)"/>
            <person name="Walter F."/>
            <person name="Albersmeier A."/>
            <person name="Kalinowski J."/>
            <person name="Ruckert C."/>
        </authorList>
    </citation>
    <scope>NUCLEOTIDE SEQUENCE</scope>
    <source>
        <strain evidence="1">CGMCC 1.12187</strain>
    </source>
</reference>